<dbReference type="GO" id="GO:0006817">
    <property type="term" value="P:phosphate ion transport"/>
    <property type="evidence" value="ECO:0007669"/>
    <property type="project" value="UniProtKB-KW"/>
</dbReference>
<evidence type="ECO:0000256" key="4">
    <source>
        <dbReference type="ARBA" id="ARBA00022448"/>
    </source>
</evidence>
<evidence type="ECO:0000259" key="10">
    <source>
        <dbReference type="Pfam" id="PF01895"/>
    </source>
</evidence>
<dbReference type="PANTHER" id="PTHR42930">
    <property type="entry name" value="PHOSPHATE-SPECIFIC TRANSPORT SYSTEM ACCESSORY PROTEIN PHOU"/>
    <property type="match status" value="1"/>
</dbReference>
<keyword evidence="5 8" id="KW-0963">Cytoplasm</keyword>
<evidence type="ECO:0000256" key="2">
    <source>
        <dbReference type="ARBA" id="ARBA00008107"/>
    </source>
</evidence>
<dbReference type="SUPFAM" id="SSF109755">
    <property type="entry name" value="PhoU-like"/>
    <property type="match status" value="1"/>
</dbReference>
<evidence type="ECO:0000256" key="6">
    <source>
        <dbReference type="ARBA" id="ARBA00022592"/>
    </source>
</evidence>
<evidence type="ECO:0000256" key="8">
    <source>
        <dbReference type="PIRNR" id="PIRNR003107"/>
    </source>
</evidence>
<accession>A0A1B8Q9B8</accession>
<proteinExistence type="inferred from homology"/>
<feature type="domain" description="PhoU" evidence="10">
    <location>
        <begin position="130"/>
        <end position="211"/>
    </location>
</feature>
<comment type="function">
    <text evidence="7 8">Plays a role in the regulation of phosphate uptake.</text>
</comment>
<evidence type="ECO:0000256" key="5">
    <source>
        <dbReference type="ARBA" id="ARBA00022490"/>
    </source>
</evidence>
<keyword evidence="12" id="KW-1185">Reference proteome</keyword>
<dbReference type="EMBL" id="LZNA01000070">
    <property type="protein sequence ID" value="OBX75379.1"/>
    <property type="molecule type" value="Genomic_DNA"/>
</dbReference>
<dbReference type="InterPro" id="IPR028366">
    <property type="entry name" value="PhoU"/>
</dbReference>
<dbReference type="RefSeq" id="WP_067338770.1">
    <property type="nucleotide sequence ID" value="NZ_LZNA01000070.1"/>
</dbReference>
<sequence length="251" mass="28016">MRLIGEHISKQFDQDLQNLLTLFLRMGGMAEQNLINALQALSTHNRELAESVVKSDRMLNANEKQLDEDVVTILARRQPVATDLRLIMALSKASTDIERIGDEAKRVAKLARHSYQSEQTPIGYPEAEVMGKFVQTMLKHALEAFATFEVDHAYQVVEQAQQIDSLYKSASRALMTYVMEDPRQVSQVVDGLWVLRALERSAAHALNVAEQLIFCITGEDVRYPKSTPDMVTPSGDAQDITAASTDSDHDA</sequence>
<comment type="subunit">
    <text evidence="3 8">Homodimer.</text>
</comment>
<evidence type="ECO:0000256" key="1">
    <source>
        <dbReference type="ARBA" id="ARBA00004496"/>
    </source>
</evidence>
<feature type="domain" description="PhoU" evidence="10">
    <location>
        <begin position="24"/>
        <end position="110"/>
    </location>
</feature>
<protein>
    <recommendedName>
        <fullName evidence="8">Phosphate-specific transport system accessory protein PhoU</fullName>
    </recommendedName>
</protein>
<evidence type="ECO:0000256" key="3">
    <source>
        <dbReference type="ARBA" id="ARBA00011738"/>
    </source>
</evidence>
<dbReference type="PIRSF" id="PIRSF003107">
    <property type="entry name" value="PhoU"/>
    <property type="match status" value="1"/>
</dbReference>
<comment type="subcellular location">
    <subcellularLocation>
        <location evidence="1 8">Cytoplasm</location>
    </subcellularLocation>
</comment>
<dbReference type="AlphaFoldDB" id="A0A1B8Q9B8"/>
<dbReference type="Proteomes" id="UP000092616">
    <property type="component" value="Unassembled WGS sequence"/>
</dbReference>
<evidence type="ECO:0000313" key="11">
    <source>
        <dbReference type="EMBL" id="OBX75379.1"/>
    </source>
</evidence>
<dbReference type="InterPro" id="IPR038078">
    <property type="entry name" value="PhoU-like_sf"/>
</dbReference>
<feature type="region of interest" description="Disordered" evidence="9">
    <location>
        <begin position="226"/>
        <end position="251"/>
    </location>
</feature>
<dbReference type="NCBIfam" id="TIGR02135">
    <property type="entry name" value="phoU_full"/>
    <property type="match status" value="1"/>
</dbReference>
<evidence type="ECO:0000256" key="7">
    <source>
        <dbReference type="ARBA" id="ARBA00056181"/>
    </source>
</evidence>
<keyword evidence="6 8" id="KW-0592">Phosphate transport</keyword>
<dbReference type="GO" id="GO:0030643">
    <property type="term" value="P:intracellular phosphate ion homeostasis"/>
    <property type="evidence" value="ECO:0007669"/>
    <property type="project" value="InterPro"/>
</dbReference>
<dbReference type="FunFam" id="1.20.58.220:FF:000004">
    <property type="entry name" value="Phosphate-specific transport system accessory protein PhoU"/>
    <property type="match status" value="1"/>
</dbReference>
<comment type="caution">
    <text evidence="11">The sequence shown here is derived from an EMBL/GenBank/DDBJ whole genome shotgun (WGS) entry which is preliminary data.</text>
</comment>
<evidence type="ECO:0000256" key="9">
    <source>
        <dbReference type="SAM" id="MobiDB-lite"/>
    </source>
</evidence>
<dbReference type="Pfam" id="PF01895">
    <property type="entry name" value="PhoU"/>
    <property type="match status" value="2"/>
</dbReference>
<evidence type="ECO:0000313" key="12">
    <source>
        <dbReference type="Proteomes" id="UP000092616"/>
    </source>
</evidence>
<organism evidence="11 12">
    <name type="scientific">Faucicola atlantae</name>
    <dbReference type="NCBI Taxonomy" id="34059"/>
    <lineage>
        <taxon>Bacteria</taxon>
        <taxon>Pseudomonadati</taxon>
        <taxon>Pseudomonadota</taxon>
        <taxon>Gammaproteobacteria</taxon>
        <taxon>Moraxellales</taxon>
        <taxon>Moraxellaceae</taxon>
        <taxon>Faucicola</taxon>
    </lineage>
</organism>
<dbReference type="InterPro" id="IPR026022">
    <property type="entry name" value="PhoU_dom"/>
</dbReference>
<dbReference type="PANTHER" id="PTHR42930:SF3">
    <property type="entry name" value="PHOSPHATE-SPECIFIC TRANSPORT SYSTEM ACCESSORY PROTEIN PHOU"/>
    <property type="match status" value="1"/>
</dbReference>
<dbReference type="Gene3D" id="1.20.58.220">
    <property type="entry name" value="Phosphate transport system protein phou homolog 2, domain 2"/>
    <property type="match status" value="1"/>
</dbReference>
<dbReference type="GO" id="GO:0005737">
    <property type="term" value="C:cytoplasm"/>
    <property type="evidence" value="ECO:0007669"/>
    <property type="project" value="UniProtKB-SubCell"/>
</dbReference>
<dbReference type="GO" id="GO:0045936">
    <property type="term" value="P:negative regulation of phosphate metabolic process"/>
    <property type="evidence" value="ECO:0007669"/>
    <property type="project" value="InterPro"/>
</dbReference>
<gene>
    <name evidence="11" type="ORF">A9306_02325</name>
</gene>
<keyword evidence="4 8" id="KW-0813">Transport</keyword>
<name>A0A1B8Q9B8_9GAMM</name>
<comment type="similarity">
    <text evidence="2 8">Belongs to the PhoU family.</text>
</comment>
<reference evidence="11 12" key="1">
    <citation type="submission" date="2016-06" db="EMBL/GenBank/DDBJ databases">
        <title>Draft genome of Moraxella atlantae CCUG 59586.</title>
        <authorList>
            <person name="Salva-Serra F."/>
            <person name="Engstrom-Jakobsson H."/>
            <person name="Thorell K."/>
            <person name="Gonzales-Siles L."/>
            <person name="Karlsson R."/>
            <person name="Boulund F."/>
            <person name="Engstrand L."/>
            <person name="Kristiansson E."/>
            <person name="Moore E."/>
        </authorList>
    </citation>
    <scope>NUCLEOTIDE SEQUENCE [LARGE SCALE GENOMIC DNA]</scope>
    <source>
        <strain evidence="11 12">CCUG 59586</strain>
    </source>
</reference>